<gene>
    <name evidence="2" type="primary">LOC142164326</name>
</gene>
<protein>
    <submittedName>
        <fullName evidence="2">Uncharacterized protein LOC142164326</fullName>
    </submittedName>
</protein>
<reference evidence="1" key="1">
    <citation type="journal article" date="2014" name="Nat. Commun.">
        <title>The tobacco genome sequence and its comparison with those of tomato and potato.</title>
        <authorList>
            <person name="Sierro N."/>
            <person name="Battey J.N."/>
            <person name="Ouadi S."/>
            <person name="Bakaher N."/>
            <person name="Bovet L."/>
            <person name="Willig A."/>
            <person name="Goepfert S."/>
            <person name="Peitsch M.C."/>
            <person name="Ivanov N.V."/>
        </authorList>
    </citation>
    <scope>NUCLEOTIDE SEQUENCE [LARGE SCALE GENOMIC DNA]</scope>
</reference>
<sequence>MKTILCEGPYTVNNRPMIMKQWSSQFDFDAEFLTEIPLWVRFPKLPMNCWGGTSLSRIASTIGIPLLDECTAKQTRISHARILIEVNVTKPPPSKVPIMDDSGYDCTKIRKEEVKQIQQPKRIGPQPMKQVWKTTRVVEAEPNPEEGQQQNLDKGKGTNKQYKQKELGTYIRENNTKLVGLVETRVKKDKADGIANRVVLWWKARFNYDHAVNGRVWLLWDPSYYDVSIIDQSAQAIYCDVRGRMNQLNCVMTVIYRFNTIELRKPLWVQLHNLTTEITKPWLIWGDFNSVLTIEDRLYGNLVTSNEIQDFANYRFFCRIDRAIGNDVWMNTFGHMEVDYKIPFISEHAPMMITLRKAESNGKIPFKFFNVWAYHEDFLTVVEGVWQTQLQGYTDADALEEKKLLEKLERWSLIEESILQQKSRAKWIKLGDSNTKYFSVNAELTNAFGDRLTYQKQILAKIISFYKSFMGSRSVHLPAINKEIMKMGYVLAHSQQVNLCAEVTEQEIFEALNAIGDDKAPGVDGYNALFFKRSLKLIRPEVCQAVKNFFHTSKLYRAINCTAITLIPKVLHPTSIKEYIPIPCCTVLYKLIVKILANRLQKVIASVFSDTQAGFIPGRKVADNVLLAHELVKAYSRKNISPKCLIKVDIQKTYDINDWRYLHQVLECLGFPLQFTNWIIECVSTVNYTILINGETTKTFDAARVSLSNRSG</sequence>
<name>A0AC58S0M8_TOBAC</name>
<accession>A0AC58S0M8</accession>
<organism evidence="1 2">
    <name type="scientific">Nicotiana tabacum</name>
    <name type="common">Common tobacco</name>
    <dbReference type="NCBI Taxonomy" id="4097"/>
    <lineage>
        <taxon>Eukaryota</taxon>
        <taxon>Viridiplantae</taxon>
        <taxon>Streptophyta</taxon>
        <taxon>Embryophyta</taxon>
        <taxon>Tracheophyta</taxon>
        <taxon>Spermatophyta</taxon>
        <taxon>Magnoliopsida</taxon>
        <taxon>eudicotyledons</taxon>
        <taxon>Gunneridae</taxon>
        <taxon>Pentapetalae</taxon>
        <taxon>asterids</taxon>
        <taxon>lamiids</taxon>
        <taxon>Solanales</taxon>
        <taxon>Solanaceae</taxon>
        <taxon>Nicotianoideae</taxon>
        <taxon>Nicotianeae</taxon>
        <taxon>Nicotiana</taxon>
    </lineage>
</organism>
<evidence type="ECO:0000313" key="2">
    <source>
        <dbReference type="RefSeq" id="XP_075078414.1"/>
    </source>
</evidence>
<reference evidence="2" key="2">
    <citation type="submission" date="2025-08" db="UniProtKB">
        <authorList>
            <consortium name="RefSeq"/>
        </authorList>
    </citation>
    <scope>IDENTIFICATION</scope>
    <source>
        <tissue evidence="2">Leaf</tissue>
    </source>
</reference>
<evidence type="ECO:0000313" key="1">
    <source>
        <dbReference type="Proteomes" id="UP000790787"/>
    </source>
</evidence>
<dbReference type="RefSeq" id="XP_075078414.1">
    <property type="nucleotide sequence ID" value="XM_075222313.1"/>
</dbReference>
<dbReference type="Proteomes" id="UP000790787">
    <property type="component" value="Chromosome 9"/>
</dbReference>
<proteinExistence type="predicted"/>
<keyword evidence="1" id="KW-1185">Reference proteome</keyword>